<evidence type="ECO:0000313" key="1">
    <source>
        <dbReference type="EMBL" id="KAF5346701.1"/>
    </source>
</evidence>
<keyword evidence="2" id="KW-1185">Reference proteome</keyword>
<dbReference type="OrthoDB" id="5946976at2759"/>
<reference evidence="1 2" key="1">
    <citation type="journal article" date="2020" name="ISME J.">
        <title>Uncovering the hidden diversity of litter-decomposition mechanisms in mushroom-forming fungi.</title>
        <authorList>
            <person name="Floudas D."/>
            <person name="Bentzer J."/>
            <person name="Ahren D."/>
            <person name="Johansson T."/>
            <person name="Persson P."/>
            <person name="Tunlid A."/>
        </authorList>
    </citation>
    <scope>NUCLEOTIDE SEQUENCE [LARGE SCALE GENOMIC DNA]</scope>
    <source>
        <strain evidence="1 2">CBS 146.42</strain>
    </source>
</reference>
<dbReference type="Proteomes" id="UP000559027">
    <property type="component" value="Unassembled WGS sequence"/>
</dbReference>
<organism evidence="1 2">
    <name type="scientific">Leucocoprinus leucothites</name>
    <dbReference type="NCBI Taxonomy" id="201217"/>
    <lineage>
        <taxon>Eukaryota</taxon>
        <taxon>Fungi</taxon>
        <taxon>Dikarya</taxon>
        <taxon>Basidiomycota</taxon>
        <taxon>Agaricomycotina</taxon>
        <taxon>Agaricomycetes</taxon>
        <taxon>Agaricomycetidae</taxon>
        <taxon>Agaricales</taxon>
        <taxon>Agaricineae</taxon>
        <taxon>Agaricaceae</taxon>
        <taxon>Leucocoprinus</taxon>
    </lineage>
</organism>
<dbReference type="AlphaFoldDB" id="A0A8H5CRJ6"/>
<protein>
    <submittedName>
        <fullName evidence="1">Uncharacterized protein</fullName>
    </submittedName>
</protein>
<evidence type="ECO:0000313" key="2">
    <source>
        <dbReference type="Proteomes" id="UP000559027"/>
    </source>
</evidence>
<name>A0A8H5CRJ6_9AGAR</name>
<gene>
    <name evidence="1" type="ORF">D9756_010349</name>
</gene>
<sequence>MDEQVVASRVVERAATIATVTTRKASYSELVSLSITFNISPSRPLMSFTFPELPNAPPLLLVRRIPRETNLTILMFIVSWKGTLMVHLRLQHFDANLFNVTVIWSNAEVRHKEGLGTSPHPSPIIDPRIVIQTRAKGQTPLHTNCGDNEDDRDTLIDLDKYF</sequence>
<comment type="caution">
    <text evidence="1">The sequence shown here is derived from an EMBL/GenBank/DDBJ whole genome shotgun (WGS) entry which is preliminary data.</text>
</comment>
<proteinExistence type="predicted"/>
<accession>A0A8H5CRJ6</accession>
<dbReference type="EMBL" id="JAACJO010000030">
    <property type="protein sequence ID" value="KAF5346701.1"/>
    <property type="molecule type" value="Genomic_DNA"/>
</dbReference>